<dbReference type="GO" id="GO:0005634">
    <property type="term" value="C:nucleus"/>
    <property type="evidence" value="ECO:0007669"/>
    <property type="project" value="TreeGrafter"/>
</dbReference>
<organism evidence="4 5">
    <name type="scientific">Caerostris darwini</name>
    <dbReference type="NCBI Taxonomy" id="1538125"/>
    <lineage>
        <taxon>Eukaryota</taxon>
        <taxon>Metazoa</taxon>
        <taxon>Ecdysozoa</taxon>
        <taxon>Arthropoda</taxon>
        <taxon>Chelicerata</taxon>
        <taxon>Arachnida</taxon>
        <taxon>Araneae</taxon>
        <taxon>Araneomorphae</taxon>
        <taxon>Entelegynae</taxon>
        <taxon>Araneoidea</taxon>
        <taxon>Araneidae</taxon>
        <taxon>Caerostris</taxon>
    </lineage>
</organism>
<dbReference type="Gene3D" id="2.60.40.790">
    <property type="match status" value="1"/>
</dbReference>
<evidence type="ECO:0000313" key="4">
    <source>
        <dbReference type="EMBL" id="GIY47338.1"/>
    </source>
</evidence>
<dbReference type="InterPro" id="IPR045250">
    <property type="entry name" value="p23-like"/>
</dbReference>
<sequence>MSEPGNDKRSPPVTWAERRNLVYLTINVTDCKKPDIKLSSDKLYFSGKNGEGQDYEVTLQFFKEINAETSKYSVKDRAIDFIIMKAEGGSYWNRLLKDNKKYHWLKIDFAKWKDEDDSDIDLNDGDDLEEMMKQMGGLQSSSNDLNDLDESDDDEKGLELLYHPI</sequence>
<dbReference type="CDD" id="cd06465">
    <property type="entry name" value="p23_hB-ind1_like"/>
    <property type="match status" value="1"/>
</dbReference>
<dbReference type="Proteomes" id="UP001054837">
    <property type="component" value="Unassembled WGS sequence"/>
</dbReference>
<gene>
    <name evidence="4" type="primary">CG16817</name>
    <name evidence="4" type="ORF">CDAR_501761</name>
</gene>
<protein>
    <submittedName>
        <fullName evidence="4">Uncharacterized protein CG16817</fullName>
    </submittedName>
</protein>
<proteinExistence type="inferred from homology"/>
<dbReference type="PROSITE" id="PS51203">
    <property type="entry name" value="CS"/>
    <property type="match status" value="1"/>
</dbReference>
<dbReference type="InterPro" id="IPR007052">
    <property type="entry name" value="CS_dom"/>
</dbReference>
<dbReference type="InterPro" id="IPR008978">
    <property type="entry name" value="HSP20-like_chaperone"/>
</dbReference>
<feature type="domain" description="CS" evidence="3">
    <location>
        <begin position="8"/>
        <end position="96"/>
    </location>
</feature>
<name>A0AAV4TL88_9ARAC</name>
<dbReference type="GO" id="GO:0051879">
    <property type="term" value="F:Hsp90 protein binding"/>
    <property type="evidence" value="ECO:0007669"/>
    <property type="project" value="InterPro"/>
</dbReference>
<evidence type="ECO:0000256" key="1">
    <source>
        <dbReference type="ARBA" id="ARBA00025733"/>
    </source>
</evidence>
<comment type="similarity">
    <text evidence="1">Belongs to the p23/wos2 family.</text>
</comment>
<evidence type="ECO:0000313" key="5">
    <source>
        <dbReference type="Proteomes" id="UP001054837"/>
    </source>
</evidence>
<evidence type="ECO:0000259" key="3">
    <source>
        <dbReference type="PROSITE" id="PS51203"/>
    </source>
</evidence>
<dbReference type="EMBL" id="BPLQ01009917">
    <property type="protein sequence ID" value="GIY47338.1"/>
    <property type="molecule type" value="Genomic_DNA"/>
</dbReference>
<reference evidence="4 5" key="1">
    <citation type="submission" date="2021-06" db="EMBL/GenBank/DDBJ databases">
        <title>Caerostris darwini draft genome.</title>
        <authorList>
            <person name="Kono N."/>
            <person name="Arakawa K."/>
        </authorList>
    </citation>
    <scope>NUCLEOTIDE SEQUENCE [LARGE SCALE GENOMIC DNA]</scope>
</reference>
<dbReference type="PANTHER" id="PTHR22932:SF1">
    <property type="entry name" value="CO-CHAPERONE PROTEIN DAF-41"/>
    <property type="match status" value="1"/>
</dbReference>
<dbReference type="FunFam" id="2.60.40.790:FF:000013">
    <property type="entry name" value="Very-long-chain (3R)-3-hydroxyacyl-CoA dehydratase"/>
    <property type="match status" value="1"/>
</dbReference>
<dbReference type="GO" id="GO:0051087">
    <property type="term" value="F:protein-folding chaperone binding"/>
    <property type="evidence" value="ECO:0007669"/>
    <property type="project" value="TreeGrafter"/>
</dbReference>
<keyword evidence="5" id="KW-1185">Reference proteome</keyword>
<dbReference type="SUPFAM" id="SSF49764">
    <property type="entry name" value="HSP20-like chaperones"/>
    <property type="match status" value="1"/>
</dbReference>
<feature type="region of interest" description="Disordered" evidence="2">
    <location>
        <begin position="131"/>
        <end position="165"/>
    </location>
</feature>
<dbReference type="GO" id="GO:0051131">
    <property type="term" value="P:chaperone-mediated protein complex assembly"/>
    <property type="evidence" value="ECO:0007669"/>
    <property type="project" value="TreeGrafter"/>
</dbReference>
<dbReference type="AlphaFoldDB" id="A0AAV4TL88"/>
<feature type="compositionally biased region" description="Acidic residues" evidence="2">
    <location>
        <begin position="146"/>
        <end position="156"/>
    </location>
</feature>
<evidence type="ECO:0000256" key="2">
    <source>
        <dbReference type="SAM" id="MobiDB-lite"/>
    </source>
</evidence>
<accession>A0AAV4TL88</accession>
<dbReference type="PANTHER" id="PTHR22932">
    <property type="entry name" value="TELOMERASE-BINDING PROTEIN P23 HSP90 CO-CHAPERONE"/>
    <property type="match status" value="1"/>
</dbReference>
<comment type="caution">
    <text evidence="4">The sequence shown here is derived from an EMBL/GenBank/DDBJ whole genome shotgun (WGS) entry which is preliminary data.</text>
</comment>
<dbReference type="GO" id="GO:0005829">
    <property type="term" value="C:cytosol"/>
    <property type="evidence" value="ECO:0007669"/>
    <property type="project" value="TreeGrafter"/>
</dbReference>
<dbReference type="GO" id="GO:0006457">
    <property type="term" value="P:protein folding"/>
    <property type="evidence" value="ECO:0007669"/>
    <property type="project" value="TreeGrafter"/>
</dbReference>
<dbReference type="Pfam" id="PF04969">
    <property type="entry name" value="CS"/>
    <property type="match status" value="1"/>
</dbReference>